<dbReference type="RefSeq" id="WP_117956574.1">
    <property type="nucleotide sequence ID" value="NZ_QRAN01000020.1"/>
</dbReference>
<feature type="domain" description="Glycosyl transferase family 1" evidence="1">
    <location>
        <begin position="196"/>
        <end position="361"/>
    </location>
</feature>
<gene>
    <name evidence="3" type="ORF">DWB85_16065</name>
</gene>
<dbReference type="InterPro" id="IPR028098">
    <property type="entry name" value="Glyco_trans_4-like_N"/>
</dbReference>
<keyword evidence="4" id="KW-1185">Reference proteome</keyword>
<dbReference type="SUPFAM" id="SSF53756">
    <property type="entry name" value="UDP-Glycosyltransferase/glycogen phosphorylase"/>
    <property type="match status" value="1"/>
</dbReference>
<accession>A0A3L7DTQ5</accession>
<name>A0A3L7DTQ5_9GAMM</name>
<dbReference type="EMBL" id="QRAN01000020">
    <property type="protein sequence ID" value="RLQ20764.1"/>
    <property type="molecule type" value="Genomic_DNA"/>
</dbReference>
<proteinExistence type="predicted"/>
<dbReference type="GO" id="GO:0016758">
    <property type="term" value="F:hexosyltransferase activity"/>
    <property type="evidence" value="ECO:0007669"/>
    <property type="project" value="TreeGrafter"/>
</dbReference>
<sequence>MKPRYLVITELFLPTKGGTAVWFDEVYRRLGDRSTHILTAQVPDCEAHDRDHANTVHRLNLNHSRWLRPASLPIYSKLFFKGLILGMRHRFDAIHAGRVLPEGWVAVLLGRILRLPVVIYAHGEEITTWRRSPRRLKAMTYAYRAAERVVANSDFTRERLLELGVKPERVALINPGVDLERFHPNYETSDLLGSLGLTAEQKLILSVGRLSRRKGFDQVIGSLPDLLAKGLDVHYAIIGIGEDHDYLLDLAGELGVLERVHLLGHVPPDDLPRCYCAADLFAMPNREIDGDTEGFGMVFVEAAACGTPSLAGEAGGTGAAVIHEQTGLRVDGGESEEVTRALARLLDDDGLRLRLAEVAQHRACSELGWDRVAELTQGLASK</sequence>
<keyword evidence="3" id="KW-0808">Transferase</keyword>
<evidence type="ECO:0000259" key="2">
    <source>
        <dbReference type="Pfam" id="PF13439"/>
    </source>
</evidence>
<dbReference type="InterPro" id="IPR050194">
    <property type="entry name" value="Glycosyltransferase_grp1"/>
</dbReference>
<evidence type="ECO:0000313" key="3">
    <source>
        <dbReference type="EMBL" id="RLQ20764.1"/>
    </source>
</evidence>
<comment type="caution">
    <text evidence="3">The sequence shown here is derived from an EMBL/GenBank/DDBJ whole genome shotgun (WGS) entry which is preliminary data.</text>
</comment>
<dbReference type="PANTHER" id="PTHR45947:SF3">
    <property type="entry name" value="SULFOQUINOVOSYL TRANSFERASE SQD2"/>
    <property type="match status" value="1"/>
</dbReference>
<dbReference type="OrthoDB" id="4611853at2"/>
<organism evidence="3 4">
    <name type="scientific">Seongchinamella sediminis</name>
    <dbReference type="NCBI Taxonomy" id="2283635"/>
    <lineage>
        <taxon>Bacteria</taxon>
        <taxon>Pseudomonadati</taxon>
        <taxon>Pseudomonadota</taxon>
        <taxon>Gammaproteobacteria</taxon>
        <taxon>Cellvibrionales</taxon>
        <taxon>Halieaceae</taxon>
        <taxon>Seongchinamella</taxon>
    </lineage>
</organism>
<evidence type="ECO:0000313" key="4">
    <source>
        <dbReference type="Proteomes" id="UP000265509"/>
    </source>
</evidence>
<protein>
    <submittedName>
        <fullName evidence="3">Glycosyltransferase</fullName>
    </submittedName>
</protein>
<dbReference type="Proteomes" id="UP000265509">
    <property type="component" value="Unassembled WGS sequence"/>
</dbReference>
<reference evidence="3 4" key="1">
    <citation type="submission" date="2018-07" db="EMBL/GenBank/DDBJ databases">
        <title>Halioglobus sp. genome submission.</title>
        <authorList>
            <person name="Ye M.-Q."/>
            <person name="Du Z.-J."/>
        </authorList>
    </citation>
    <scope>NUCLEOTIDE SEQUENCE [LARGE SCALE GENOMIC DNA]</scope>
    <source>
        <strain evidence="3 4">U0301</strain>
    </source>
</reference>
<dbReference type="Pfam" id="PF13439">
    <property type="entry name" value="Glyco_transf_4"/>
    <property type="match status" value="1"/>
</dbReference>
<evidence type="ECO:0000259" key="1">
    <source>
        <dbReference type="Pfam" id="PF00534"/>
    </source>
</evidence>
<feature type="domain" description="Glycosyltransferase subfamily 4-like N-terminal" evidence="2">
    <location>
        <begin position="17"/>
        <end position="181"/>
    </location>
</feature>
<dbReference type="Gene3D" id="3.40.50.2000">
    <property type="entry name" value="Glycogen Phosphorylase B"/>
    <property type="match status" value="2"/>
</dbReference>
<dbReference type="InterPro" id="IPR001296">
    <property type="entry name" value="Glyco_trans_1"/>
</dbReference>
<dbReference type="PANTHER" id="PTHR45947">
    <property type="entry name" value="SULFOQUINOVOSYL TRANSFERASE SQD2"/>
    <property type="match status" value="1"/>
</dbReference>
<dbReference type="AlphaFoldDB" id="A0A3L7DTQ5"/>
<dbReference type="Pfam" id="PF00534">
    <property type="entry name" value="Glycos_transf_1"/>
    <property type="match status" value="1"/>
</dbReference>